<proteinExistence type="predicted"/>
<gene>
    <name evidence="1" type="ORF">PIN31115_04908</name>
</gene>
<keyword evidence="2" id="KW-1185">Reference proteome</keyword>
<organism evidence="1 2">
    <name type="scientific">Pandoraea iniqua</name>
    <dbReference type="NCBI Taxonomy" id="2508288"/>
    <lineage>
        <taxon>Bacteria</taxon>
        <taxon>Pseudomonadati</taxon>
        <taxon>Pseudomonadota</taxon>
        <taxon>Betaproteobacteria</taxon>
        <taxon>Burkholderiales</taxon>
        <taxon>Burkholderiaceae</taxon>
        <taxon>Pandoraea</taxon>
    </lineage>
</organism>
<evidence type="ECO:0000313" key="2">
    <source>
        <dbReference type="Proteomes" id="UP000333828"/>
    </source>
</evidence>
<dbReference type="AlphaFoldDB" id="A0A5E4Z059"/>
<protein>
    <submittedName>
        <fullName evidence="1">Uncharacterized protein</fullName>
    </submittedName>
</protein>
<sequence length="35" mass="3790">MPWMAILDGMVAVGSWASRLAPVAKFMSDTASLFM</sequence>
<dbReference type="Proteomes" id="UP000333828">
    <property type="component" value="Unassembled WGS sequence"/>
</dbReference>
<name>A0A5E4Z059_9BURK</name>
<reference evidence="1 2" key="1">
    <citation type="submission" date="2019-08" db="EMBL/GenBank/DDBJ databases">
        <authorList>
            <person name="Peeters C."/>
        </authorList>
    </citation>
    <scope>NUCLEOTIDE SEQUENCE [LARGE SCALE GENOMIC DNA]</scope>
    <source>
        <strain evidence="1 2">LMG 31115</strain>
    </source>
</reference>
<accession>A0A5E4Z059</accession>
<dbReference type="EMBL" id="CABPSI010000006">
    <property type="protein sequence ID" value="VVE54476.1"/>
    <property type="molecule type" value="Genomic_DNA"/>
</dbReference>
<evidence type="ECO:0000313" key="1">
    <source>
        <dbReference type="EMBL" id="VVE54476.1"/>
    </source>
</evidence>